<dbReference type="Proteomes" id="UP000195719">
    <property type="component" value="Unassembled WGS sequence"/>
</dbReference>
<evidence type="ECO:0000313" key="1">
    <source>
        <dbReference type="EMBL" id="SMY35364.1"/>
    </source>
</evidence>
<gene>
    <name evidence="1" type="ORF">PAND9192_02037</name>
</gene>
<dbReference type="EMBL" id="FYAJ01000003">
    <property type="protein sequence ID" value="SMY35364.1"/>
    <property type="molecule type" value="Genomic_DNA"/>
</dbReference>
<name>A0A1Y6MFQ4_9GAMM</name>
<dbReference type="AlphaFoldDB" id="A0A1Y6MFQ4"/>
<sequence>MTLDNLYNAYLGELYGISFFTTFVEQYSDRSHNNKWQALLDIELITAQKLKLALQPLGMECPDYDAEMAQKGITDANKWLHLSWPILIDTMVTWVAPYQQRYQQQADNAQQHQALYTLVADHENTIYDFLLAEQAGSTKSLQILQCFLDKHCKQQSADLKSN</sequence>
<protein>
    <submittedName>
        <fullName evidence="1">Uncharacterized protein</fullName>
    </submittedName>
</protein>
<evidence type="ECO:0000313" key="2">
    <source>
        <dbReference type="Proteomes" id="UP000195719"/>
    </source>
</evidence>
<keyword evidence="2" id="KW-1185">Reference proteome</keyword>
<proteinExistence type="predicted"/>
<reference evidence="2" key="1">
    <citation type="submission" date="2017-06" db="EMBL/GenBank/DDBJ databases">
        <authorList>
            <person name="Rodrigo-Torres L."/>
            <person name="Arahal R.D."/>
            <person name="Lucena T."/>
        </authorList>
    </citation>
    <scope>NUCLEOTIDE SEQUENCE [LARGE SCALE GENOMIC DNA]</scope>
    <source>
        <strain evidence="2">CECT 9192</strain>
    </source>
</reference>
<accession>A0A1Y6MFQ4</accession>
<dbReference type="RefSeq" id="WP_087853701.1">
    <property type="nucleotide sequence ID" value="NZ_FYAJ01000003.1"/>
</dbReference>
<organism evidence="1 2">
    <name type="scientific">Photobacterium andalusiense</name>
    <dbReference type="NCBI Taxonomy" id="2204296"/>
    <lineage>
        <taxon>Bacteria</taxon>
        <taxon>Pseudomonadati</taxon>
        <taxon>Pseudomonadota</taxon>
        <taxon>Gammaproteobacteria</taxon>
        <taxon>Vibrionales</taxon>
        <taxon>Vibrionaceae</taxon>
        <taxon>Photobacterium</taxon>
    </lineage>
</organism>